<gene>
    <name evidence="1" type="ORF">C1Y40_04147</name>
</gene>
<evidence type="ECO:0000313" key="2">
    <source>
        <dbReference type="Proteomes" id="UP000238296"/>
    </source>
</evidence>
<name>A0A2S8BGA5_9MYCO</name>
<comment type="caution">
    <text evidence="1">The sequence shown here is derived from an EMBL/GenBank/DDBJ whole genome shotgun (WGS) entry which is preliminary data.</text>
</comment>
<accession>A0A2S8BGA5</accession>
<organism evidence="1 2">
    <name type="scientific">Mycobacterium talmoniae</name>
    <dbReference type="NCBI Taxonomy" id="1858794"/>
    <lineage>
        <taxon>Bacteria</taxon>
        <taxon>Bacillati</taxon>
        <taxon>Actinomycetota</taxon>
        <taxon>Actinomycetes</taxon>
        <taxon>Mycobacteriales</taxon>
        <taxon>Mycobacteriaceae</taxon>
        <taxon>Mycobacterium</taxon>
    </lineage>
</organism>
<proteinExistence type="predicted"/>
<dbReference type="EMBL" id="PPEA01000601">
    <property type="protein sequence ID" value="PQM45703.1"/>
    <property type="molecule type" value="Genomic_DNA"/>
</dbReference>
<protein>
    <submittedName>
        <fullName evidence="1">Uncharacterized protein</fullName>
    </submittedName>
</protein>
<dbReference type="AlphaFoldDB" id="A0A2S8BGA5"/>
<evidence type="ECO:0000313" key="1">
    <source>
        <dbReference type="EMBL" id="PQM45703.1"/>
    </source>
</evidence>
<reference evidence="1 2" key="1">
    <citation type="journal article" date="2017" name="Int. J. Syst. Evol. Microbiol.">
        <title>Mycobacterium talmoniae sp. nov., a slowly growing mycobacterium isolated from human respiratory samples.</title>
        <authorList>
            <person name="Davidson R.M."/>
            <person name="DeGroote M.A."/>
            <person name="Marola J.L."/>
            <person name="Buss S."/>
            <person name="Jones V."/>
            <person name="McNeil M.R."/>
            <person name="Freifeld A.G."/>
            <person name="Elaine Epperson L."/>
            <person name="Hasan N.A."/>
            <person name="Jackson M."/>
            <person name="Iwen P.C."/>
            <person name="Salfinger M."/>
            <person name="Strong M."/>
        </authorList>
    </citation>
    <scope>NUCLEOTIDE SEQUENCE [LARGE SCALE GENOMIC DNA]</scope>
    <source>
        <strain evidence="1 2">ATCC BAA-2683</strain>
    </source>
</reference>
<sequence length="66" mass="7662">MDTDWDLVFGEFEWLIENGMHATEACRHLGYRDAAVLGRAYHRQGRPLPRQLADECAWLKQMRAAS</sequence>
<dbReference type="Proteomes" id="UP000238296">
    <property type="component" value="Unassembled WGS sequence"/>
</dbReference>